<name>A0ACC1YA14_MELAZ</name>
<keyword evidence="2" id="KW-1185">Reference proteome</keyword>
<sequence>MSSPILFFSSFLLFVFINPSLAKNWFPLKGFPLKDQENLTTNILDKICQQTQDSNFCLRYLNNHTHINTTTIQQLAQTSLELAKNNANDIYREIKSSVDGKNEPELKEIFMICSEDYENAIDALGHAGGSLKSGNYPGLRVQASVALQEAKTCGNKLNYAPNDVAYLRQKNRNFLNQCGIIKAVVSFILQK</sequence>
<proteinExistence type="predicted"/>
<comment type="caution">
    <text evidence="1">The sequence shown here is derived from an EMBL/GenBank/DDBJ whole genome shotgun (WGS) entry which is preliminary data.</text>
</comment>
<dbReference type="Proteomes" id="UP001164539">
    <property type="component" value="Chromosome 4"/>
</dbReference>
<protein>
    <submittedName>
        <fullName evidence="1">Pectinesterase inhibitor</fullName>
    </submittedName>
</protein>
<evidence type="ECO:0000313" key="2">
    <source>
        <dbReference type="Proteomes" id="UP001164539"/>
    </source>
</evidence>
<organism evidence="1 2">
    <name type="scientific">Melia azedarach</name>
    <name type="common">Chinaberry tree</name>
    <dbReference type="NCBI Taxonomy" id="155640"/>
    <lineage>
        <taxon>Eukaryota</taxon>
        <taxon>Viridiplantae</taxon>
        <taxon>Streptophyta</taxon>
        <taxon>Embryophyta</taxon>
        <taxon>Tracheophyta</taxon>
        <taxon>Spermatophyta</taxon>
        <taxon>Magnoliopsida</taxon>
        <taxon>eudicotyledons</taxon>
        <taxon>Gunneridae</taxon>
        <taxon>Pentapetalae</taxon>
        <taxon>rosids</taxon>
        <taxon>malvids</taxon>
        <taxon>Sapindales</taxon>
        <taxon>Meliaceae</taxon>
        <taxon>Melia</taxon>
    </lineage>
</organism>
<gene>
    <name evidence="1" type="ORF">OWV82_008406</name>
</gene>
<reference evidence="1 2" key="1">
    <citation type="journal article" date="2023" name="Science">
        <title>Complex scaffold remodeling in plant triterpene biosynthesis.</title>
        <authorList>
            <person name="De La Pena R."/>
            <person name="Hodgson H."/>
            <person name="Liu J.C."/>
            <person name="Stephenson M.J."/>
            <person name="Martin A.C."/>
            <person name="Owen C."/>
            <person name="Harkess A."/>
            <person name="Leebens-Mack J."/>
            <person name="Jimenez L.E."/>
            <person name="Osbourn A."/>
            <person name="Sattely E.S."/>
        </authorList>
    </citation>
    <scope>NUCLEOTIDE SEQUENCE [LARGE SCALE GENOMIC DNA]</scope>
    <source>
        <strain evidence="2">cv. JPN11</strain>
        <tissue evidence="1">Leaf</tissue>
    </source>
</reference>
<accession>A0ACC1YA14</accession>
<dbReference type="EMBL" id="CM051397">
    <property type="protein sequence ID" value="KAJ4720607.1"/>
    <property type="molecule type" value="Genomic_DNA"/>
</dbReference>
<evidence type="ECO:0000313" key="1">
    <source>
        <dbReference type="EMBL" id="KAJ4720607.1"/>
    </source>
</evidence>